<dbReference type="Proteomes" id="UP000186455">
    <property type="component" value="Unassembled WGS sequence"/>
</dbReference>
<evidence type="ECO:0000313" key="2">
    <source>
        <dbReference type="EMBL" id="OKH88491.1"/>
    </source>
</evidence>
<organism evidence="2 3">
    <name type="scientific">Streptomyces uncialis</name>
    <dbReference type="NCBI Taxonomy" id="1048205"/>
    <lineage>
        <taxon>Bacteria</taxon>
        <taxon>Bacillati</taxon>
        <taxon>Actinomycetota</taxon>
        <taxon>Actinomycetes</taxon>
        <taxon>Kitasatosporales</taxon>
        <taxon>Streptomycetaceae</taxon>
        <taxon>Streptomyces</taxon>
    </lineage>
</organism>
<dbReference type="SUPFAM" id="SSF53254">
    <property type="entry name" value="Phosphoglycerate mutase-like"/>
    <property type="match status" value="1"/>
</dbReference>
<name>A0A1Q4USB3_9ACTN</name>
<reference evidence="2 3" key="1">
    <citation type="submission" date="2015-06" db="EMBL/GenBank/DDBJ databases">
        <title>Cloning and characterization of the uncialamcin biosynthetic gene cluster.</title>
        <authorList>
            <person name="Yan X."/>
            <person name="Huang T."/>
            <person name="Ge H."/>
            <person name="Shen B."/>
        </authorList>
    </citation>
    <scope>NUCLEOTIDE SEQUENCE [LARGE SCALE GENOMIC DNA]</scope>
    <source>
        <strain evidence="2 3">DCA2648</strain>
    </source>
</reference>
<keyword evidence="3" id="KW-1185">Reference proteome</keyword>
<dbReference type="EMBL" id="LFBV01000014">
    <property type="protein sequence ID" value="OKH88491.1"/>
    <property type="molecule type" value="Genomic_DNA"/>
</dbReference>
<dbReference type="RefSeq" id="WP_073796026.1">
    <property type="nucleotide sequence ID" value="NZ_LFBV01000014.1"/>
</dbReference>
<sequence>MSGTTTIRLTLIAPAGGRDLREARFSGDGPVDPAALARAAGAGAALRGTFPRGTARWVVSPSHRCRATADALRGPAPDAAPAPGPTPGEVSEEVPALAGPDMGRWRGRTLAEVSAEDPKALVSWLSDPAAAPHGGESLLSLRTRVGAWLDTTRDTERGSGTGRLVAVVEPDVVRAAVAHALDLPAPAFRRLDVEPLGAVELTGRSGRWNLRVARALD</sequence>
<evidence type="ECO:0000313" key="3">
    <source>
        <dbReference type="Proteomes" id="UP000186455"/>
    </source>
</evidence>
<dbReference type="Gene3D" id="3.40.50.1240">
    <property type="entry name" value="Phosphoglycerate mutase-like"/>
    <property type="match status" value="1"/>
</dbReference>
<dbReference type="InterPro" id="IPR013078">
    <property type="entry name" value="His_Pase_superF_clade-1"/>
</dbReference>
<dbReference type="InterPro" id="IPR029033">
    <property type="entry name" value="His_PPase_superfam"/>
</dbReference>
<gene>
    <name evidence="2" type="ORF">AB852_36545</name>
</gene>
<feature type="region of interest" description="Disordered" evidence="1">
    <location>
        <begin position="72"/>
        <end position="101"/>
    </location>
</feature>
<proteinExistence type="predicted"/>
<dbReference type="Pfam" id="PF00300">
    <property type="entry name" value="His_Phos_1"/>
    <property type="match status" value="1"/>
</dbReference>
<dbReference type="AlphaFoldDB" id="A0A1Q4USB3"/>
<evidence type="ECO:0000256" key="1">
    <source>
        <dbReference type="SAM" id="MobiDB-lite"/>
    </source>
</evidence>
<comment type="caution">
    <text evidence="2">The sequence shown here is derived from an EMBL/GenBank/DDBJ whole genome shotgun (WGS) entry which is preliminary data.</text>
</comment>
<accession>A0A1Q4USB3</accession>
<dbReference type="STRING" id="1048205.AB852_36545"/>
<evidence type="ECO:0008006" key="4">
    <source>
        <dbReference type="Google" id="ProtNLM"/>
    </source>
</evidence>
<protein>
    <recommendedName>
        <fullName evidence="4">Phosphoglycerate mutase</fullName>
    </recommendedName>
</protein>